<comment type="caution">
    <text evidence="2">The sequence shown here is derived from an EMBL/GenBank/DDBJ whole genome shotgun (WGS) entry which is preliminary data.</text>
</comment>
<sequence>MLREPSKWQNHKDVSTNAGFRGGSTRSSVEVGESQGSEGIGLSSFTKESTRNWEELIE</sequence>
<feature type="compositionally biased region" description="Basic and acidic residues" evidence="1">
    <location>
        <begin position="1"/>
        <end position="14"/>
    </location>
</feature>
<proteinExistence type="predicted"/>
<dbReference type="Proteomes" id="UP000722750">
    <property type="component" value="Unassembled WGS sequence"/>
</dbReference>
<evidence type="ECO:0000256" key="1">
    <source>
        <dbReference type="SAM" id="MobiDB-lite"/>
    </source>
</evidence>
<organism evidence="2 3">
    <name type="scientific">Candidatus Scalindua arabica</name>
    <dbReference type="NCBI Taxonomy" id="1127984"/>
    <lineage>
        <taxon>Bacteria</taxon>
        <taxon>Pseudomonadati</taxon>
        <taxon>Planctomycetota</taxon>
        <taxon>Candidatus Brocadiia</taxon>
        <taxon>Candidatus Brocadiales</taxon>
        <taxon>Candidatus Scalinduaceae</taxon>
        <taxon>Candidatus Scalindua</taxon>
    </lineage>
</organism>
<name>A0A941W3F7_9BACT</name>
<gene>
    <name evidence="2" type="ORF">MAG551_01533</name>
</gene>
<accession>A0A941W3F7</accession>
<reference evidence="2" key="1">
    <citation type="journal article" date="2021" name="ISME J.">
        <title>Fine-scale metabolic discontinuity in a stratified prokaryote microbiome of a Red Sea deep halocline.</title>
        <authorList>
            <person name="Michoud G."/>
            <person name="Ngugi D.K."/>
            <person name="Barozzi A."/>
            <person name="Merlino G."/>
            <person name="Calleja M.L."/>
            <person name="Delgado-Huertas A."/>
            <person name="Moran X.A.G."/>
            <person name="Daffonchio D."/>
        </authorList>
    </citation>
    <scope>NUCLEOTIDE SEQUENCE</scope>
    <source>
        <strain evidence="2">SuakinDeep_MAG55_1</strain>
    </source>
</reference>
<feature type="compositionally biased region" description="Low complexity" evidence="1">
    <location>
        <begin position="27"/>
        <end position="41"/>
    </location>
</feature>
<dbReference type="AlphaFoldDB" id="A0A941W3F7"/>
<dbReference type="EMBL" id="JAANXD010000063">
    <property type="protein sequence ID" value="MBS1258474.1"/>
    <property type="molecule type" value="Genomic_DNA"/>
</dbReference>
<evidence type="ECO:0000313" key="2">
    <source>
        <dbReference type="EMBL" id="MBS1258474.1"/>
    </source>
</evidence>
<protein>
    <submittedName>
        <fullName evidence="2">Uncharacterized protein</fullName>
    </submittedName>
</protein>
<feature type="compositionally biased region" description="Basic and acidic residues" evidence="1">
    <location>
        <begin position="48"/>
        <end position="58"/>
    </location>
</feature>
<evidence type="ECO:0000313" key="3">
    <source>
        <dbReference type="Proteomes" id="UP000722750"/>
    </source>
</evidence>
<feature type="region of interest" description="Disordered" evidence="1">
    <location>
        <begin position="1"/>
        <end position="58"/>
    </location>
</feature>